<feature type="compositionally biased region" description="Polar residues" evidence="8">
    <location>
        <begin position="149"/>
        <end position="167"/>
    </location>
</feature>
<dbReference type="HOGENOM" id="CLU_352779_0_0_1"/>
<dbReference type="InterPro" id="IPR049160">
    <property type="entry name" value="PI4KB-PIK1_PIK"/>
</dbReference>
<dbReference type="EnsemblMetazoa" id="PHUM409140-RA">
    <property type="protein sequence ID" value="PHUM409140-PA"/>
    <property type="gene ID" value="PHUM409140"/>
</dbReference>
<dbReference type="InterPro" id="IPR000403">
    <property type="entry name" value="PI3/4_kinase_cat_dom"/>
</dbReference>
<dbReference type="GO" id="GO:0005741">
    <property type="term" value="C:mitochondrial outer membrane"/>
    <property type="evidence" value="ECO:0007669"/>
    <property type="project" value="UniProtKB-SubCell"/>
</dbReference>
<evidence type="ECO:0000256" key="5">
    <source>
        <dbReference type="ARBA" id="ARBA00036767"/>
    </source>
</evidence>
<dbReference type="CTD" id="8234116"/>
<dbReference type="RefSeq" id="XP_002428908.1">
    <property type="nucleotide sequence ID" value="XM_002428863.1"/>
</dbReference>
<evidence type="ECO:0000259" key="10">
    <source>
        <dbReference type="PROSITE" id="PS51545"/>
    </source>
</evidence>
<feature type="region of interest" description="Disordered" evidence="8">
    <location>
        <begin position="226"/>
        <end position="272"/>
    </location>
</feature>
<dbReference type="VEuPathDB" id="VectorBase:PHUM409140"/>
<evidence type="ECO:0000256" key="3">
    <source>
        <dbReference type="ARBA" id="ARBA00022679"/>
    </source>
</evidence>
<reference evidence="11" key="2">
    <citation type="submission" date="2007-04" db="EMBL/GenBank/DDBJ databases">
        <title>The genome of the human body louse.</title>
        <authorList>
            <consortium name="The Human Body Louse Genome Consortium"/>
            <person name="Kirkness E."/>
            <person name="Walenz B."/>
            <person name="Hass B."/>
            <person name="Bruggner R."/>
            <person name="Strausberg R."/>
        </authorList>
    </citation>
    <scope>NUCLEOTIDE SEQUENCE</scope>
    <source>
        <strain evidence="11">USDA</strain>
    </source>
</reference>
<organism>
    <name type="scientific">Pediculus humanus subsp. corporis</name>
    <name type="common">Body louse</name>
    <dbReference type="NCBI Taxonomy" id="121224"/>
    <lineage>
        <taxon>Eukaryota</taxon>
        <taxon>Metazoa</taxon>
        <taxon>Ecdysozoa</taxon>
        <taxon>Arthropoda</taxon>
        <taxon>Hexapoda</taxon>
        <taxon>Insecta</taxon>
        <taxon>Pterygota</taxon>
        <taxon>Neoptera</taxon>
        <taxon>Paraneoptera</taxon>
        <taxon>Psocodea</taxon>
        <taxon>Troctomorpha</taxon>
        <taxon>Phthiraptera</taxon>
        <taxon>Anoplura</taxon>
        <taxon>Pediculidae</taxon>
        <taxon>Pediculus</taxon>
    </lineage>
</organism>
<dbReference type="SUPFAM" id="SSF56112">
    <property type="entry name" value="Protein kinase-like (PK-like)"/>
    <property type="match status" value="1"/>
</dbReference>
<dbReference type="OrthoDB" id="10264149at2759"/>
<dbReference type="Gene3D" id="3.30.1010.10">
    <property type="entry name" value="Phosphatidylinositol 3-kinase Catalytic Subunit, Chain A, domain 4"/>
    <property type="match status" value="1"/>
</dbReference>
<reference evidence="11" key="1">
    <citation type="submission" date="2007-04" db="EMBL/GenBank/DDBJ databases">
        <title>Annotation of Pediculus humanus corporis strain USDA.</title>
        <authorList>
            <person name="Kirkness E."/>
            <person name="Hannick L."/>
            <person name="Hass B."/>
            <person name="Bruggner R."/>
            <person name="Lawson D."/>
            <person name="Bidwell S."/>
            <person name="Joardar V."/>
            <person name="Caler E."/>
            <person name="Walenz B."/>
            <person name="Inman J."/>
            <person name="Schobel S."/>
            <person name="Galinsky K."/>
            <person name="Amedeo P."/>
            <person name="Strausberg R."/>
        </authorList>
    </citation>
    <scope>NUCLEOTIDE SEQUENCE</scope>
    <source>
        <strain evidence="11">USDA</strain>
    </source>
</reference>
<dbReference type="PROSITE" id="PS51545">
    <property type="entry name" value="PIK_HELICAL"/>
    <property type="match status" value="1"/>
</dbReference>
<feature type="region of interest" description="Disordered" evidence="8">
    <location>
        <begin position="431"/>
        <end position="465"/>
    </location>
</feature>
<dbReference type="GO" id="GO:0004430">
    <property type="term" value="F:1-phosphatidylinositol 4-kinase activity"/>
    <property type="evidence" value="ECO:0007669"/>
    <property type="project" value="UniProtKB-EC"/>
</dbReference>
<dbReference type="EMBL" id="AAZO01004966">
    <property type="status" value="NOT_ANNOTATED_CDS"/>
    <property type="molecule type" value="Genomic_DNA"/>
</dbReference>
<dbReference type="InterPro" id="IPR018936">
    <property type="entry name" value="PI3/4_kinase_CS"/>
</dbReference>
<evidence type="ECO:0000256" key="6">
    <source>
        <dbReference type="ARBA" id="ARBA00037860"/>
    </source>
</evidence>
<feature type="region of interest" description="Disordered" evidence="8">
    <location>
        <begin position="88"/>
        <end position="167"/>
    </location>
</feature>
<dbReference type="GeneID" id="8234116"/>
<evidence type="ECO:0000256" key="2">
    <source>
        <dbReference type="ARBA" id="ARBA00012169"/>
    </source>
</evidence>
<accession>E0VS14</accession>
<dbReference type="InterPro" id="IPR011009">
    <property type="entry name" value="Kinase-like_dom_sf"/>
</dbReference>
<dbReference type="GO" id="GO:0030867">
    <property type="term" value="C:rough endoplasmic reticulum membrane"/>
    <property type="evidence" value="ECO:0007669"/>
    <property type="project" value="UniProtKB-SubCell"/>
</dbReference>
<dbReference type="InterPro" id="IPR015433">
    <property type="entry name" value="PI3/4_kinase"/>
</dbReference>
<evidence type="ECO:0000256" key="8">
    <source>
        <dbReference type="SAM" id="MobiDB-lite"/>
    </source>
</evidence>
<gene>
    <name evidence="12" type="primary">8234116</name>
    <name evidence="11" type="ORF">Phum_PHUM409140</name>
</gene>
<evidence type="ECO:0000256" key="7">
    <source>
        <dbReference type="ARBA" id="ARBA00039877"/>
    </source>
</evidence>
<dbReference type="GO" id="GO:0048015">
    <property type="term" value="P:phosphatidylinositol-mediated signaling"/>
    <property type="evidence" value="ECO:0007669"/>
    <property type="project" value="TreeGrafter"/>
</dbReference>
<comment type="subcellular location">
    <subcellularLocation>
        <location evidence="1">Mitochondrion outer membrane</location>
        <topology evidence="1">Peripheral membrane protein</topology>
    </subcellularLocation>
    <subcellularLocation>
        <location evidence="6">Rough endoplasmic reticulum membrane</location>
        <topology evidence="6">Peripheral membrane protein</topology>
    </subcellularLocation>
</comment>
<dbReference type="InParanoid" id="E0VS14"/>
<dbReference type="PROSITE" id="PS50290">
    <property type="entry name" value="PI3_4_KINASE_3"/>
    <property type="match status" value="1"/>
</dbReference>
<evidence type="ECO:0000313" key="13">
    <source>
        <dbReference type="Proteomes" id="UP000009046"/>
    </source>
</evidence>
<protein>
    <recommendedName>
        <fullName evidence="7">Phosphatidylinositol 4-kinase beta</fullName>
        <ecNumber evidence="2">2.7.1.67</ecNumber>
    </recommendedName>
</protein>
<dbReference type="EC" id="2.7.1.67" evidence="2"/>
<feature type="domain" description="PI3K/PI4K catalytic" evidence="9">
    <location>
        <begin position="733"/>
        <end position="797"/>
    </location>
</feature>
<dbReference type="Pfam" id="PF21245">
    <property type="entry name" value="PI4KB-PIK1_PIK"/>
    <property type="match status" value="1"/>
</dbReference>
<reference evidence="12" key="3">
    <citation type="submission" date="2021-02" db="UniProtKB">
        <authorList>
            <consortium name="EnsemblMetazoa"/>
        </authorList>
    </citation>
    <scope>IDENTIFICATION</scope>
    <source>
        <strain evidence="12">USDA</strain>
    </source>
</reference>
<feature type="compositionally biased region" description="Polar residues" evidence="8">
    <location>
        <begin position="98"/>
        <end position="112"/>
    </location>
</feature>
<dbReference type="PROSITE" id="PS00915">
    <property type="entry name" value="PI3_4_KINASE_1"/>
    <property type="match status" value="1"/>
</dbReference>
<feature type="compositionally biased region" description="Polar residues" evidence="8">
    <location>
        <begin position="637"/>
        <end position="649"/>
    </location>
</feature>
<evidence type="ECO:0000256" key="4">
    <source>
        <dbReference type="ARBA" id="ARBA00022777"/>
    </source>
</evidence>
<dbReference type="STRING" id="121224.E0VS14"/>
<keyword evidence="4 11" id="KW-0418">Kinase</keyword>
<feature type="region of interest" description="Disordered" evidence="8">
    <location>
        <begin position="679"/>
        <end position="742"/>
    </location>
</feature>
<evidence type="ECO:0000313" key="12">
    <source>
        <dbReference type="EnsemblMetazoa" id="PHUM409140-PA"/>
    </source>
</evidence>
<keyword evidence="13" id="KW-1185">Reference proteome</keyword>
<feature type="compositionally biased region" description="Basic and acidic residues" evidence="8">
    <location>
        <begin position="702"/>
        <end position="724"/>
    </location>
</feature>
<sequence length="797" mass="88955">MFEVANLVPQIEGKKQKETSSSCENVPPVHGRPCTNVCLRSKLSNHQRNLSLDFRSMGILLPPVAQITTMHQRNRSLDSALQRIPEVDVTPSPECEYPSSTNSKPSAQNMPMSSGDAIKNREDLTSLGSDDSGILCSSEGDATTRESSVEQLTSIDHSRESLNSNVASCSTSDESVVTPRLVVKEEIPIPLTKRILMSKKITFFSKKSLHKDSELMTKLKDNIDENSAGCSERRESDVEILPDENSTSPDNKTFGDHQNKTTSDDDVSLTPAENTVRVSEGKSFLLRLFECESFDMSMAIIYLSNSKEPGVQSFIANKLFDFPNVEVDFYLPQLVCMYLQMPDVAEVIHPYLVHRCRQSADFSLKCAWLLDAYSSDAQVPSKKKSNGTKLRNLILSDQLRPKDGDVCHHVNSRRTTTTTTTTKGNVEVKFSNSDDKQTCPSSSSLSSSSSNVNIKTHQRSKSDASSLIKGNRKITTFGGTMKVSLGDMGSGHAFDNGCNCFDSCTGIVNNLRGQKTECTCNAPRLAPELEFIKALISIGKLLGSMTSKEAKTTRLLAELSVVNVNLPARVWLPLHSNIPHHVVRIPPQASAVLNSKDRAPYIIYVEVLQVDDIYDSPVPPKMMNALRHIKSEENLINEPSSSFPSTQPANREDDDICWSQEDDEISQQYIQLNRSVDRDTISQMSQESSDSREPPTVFAAGDIRRRLSESLHDTRQKTFSRDPEDPSAAALKEPWEEKERRVRESSPYGHLSNWKLLSVIVKCGDDLRQELMASQLLMVLQRIWETERVPLWVRPYK</sequence>
<feature type="domain" description="PIK helical" evidence="10">
    <location>
        <begin position="224"/>
        <end position="396"/>
    </location>
</feature>
<dbReference type="PANTHER" id="PTHR10048:SF22">
    <property type="entry name" value="PHOSPHATIDYLINOSITOL 4-KINASE BETA"/>
    <property type="match status" value="1"/>
</dbReference>
<dbReference type="AlphaFoldDB" id="E0VS14"/>
<comment type="catalytic activity">
    <reaction evidence="5">
        <text>a 1,2-diacyl-sn-glycero-3-phospho-(1D-myo-inositol) + ATP = a 1,2-diacyl-sn-glycero-3-phospho-(1D-myo-inositol 4-phosphate) + ADP + H(+)</text>
        <dbReference type="Rhea" id="RHEA:19877"/>
        <dbReference type="ChEBI" id="CHEBI:15378"/>
        <dbReference type="ChEBI" id="CHEBI:30616"/>
        <dbReference type="ChEBI" id="CHEBI:57880"/>
        <dbReference type="ChEBI" id="CHEBI:58178"/>
        <dbReference type="ChEBI" id="CHEBI:456216"/>
        <dbReference type="EC" id="2.7.1.67"/>
    </reaction>
    <physiologicalReaction direction="left-to-right" evidence="5">
        <dbReference type="Rhea" id="RHEA:19878"/>
    </physiologicalReaction>
</comment>
<dbReference type="Proteomes" id="UP000009046">
    <property type="component" value="Unassembled WGS sequence"/>
</dbReference>
<evidence type="ECO:0000256" key="1">
    <source>
        <dbReference type="ARBA" id="ARBA00004450"/>
    </source>
</evidence>
<feature type="region of interest" description="Disordered" evidence="8">
    <location>
        <begin position="633"/>
        <end position="653"/>
    </location>
</feature>
<evidence type="ECO:0000259" key="9">
    <source>
        <dbReference type="PROSITE" id="PS50290"/>
    </source>
</evidence>
<dbReference type="InterPro" id="IPR001263">
    <property type="entry name" value="PI3K_accessory_dom"/>
</dbReference>
<dbReference type="FunCoup" id="E0VS14">
    <property type="interactions" value="294"/>
</dbReference>
<name>E0VS14_PEDHC</name>
<dbReference type="eggNOG" id="KOG0903">
    <property type="taxonomic scope" value="Eukaryota"/>
</dbReference>
<proteinExistence type="predicted"/>
<dbReference type="EMBL" id="DS235677">
    <property type="protein sequence ID" value="EEB16170.1"/>
    <property type="molecule type" value="Genomic_DNA"/>
</dbReference>
<feature type="compositionally biased region" description="Basic and acidic residues" evidence="8">
    <location>
        <begin position="253"/>
        <end position="263"/>
    </location>
</feature>
<dbReference type="KEGG" id="phu:Phum_PHUM409140"/>
<dbReference type="PANTHER" id="PTHR10048">
    <property type="entry name" value="PHOSPHATIDYLINOSITOL KINASE"/>
    <property type="match status" value="1"/>
</dbReference>
<feature type="compositionally biased region" description="Low complexity" evidence="8">
    <location>
        <begin position="441"/>
        <end position="450"/>
    </location>
</feature>
<evidence type="ECO:0000313" key="11">
    <source>
        <dbReference type="EMBL" id="EEB16170.1"/>
    </source>
</evidence>
<feature type="compositionally biased region" description="Basic and acidic residues" evidence="8">
    <location>
        <begin position="733"/>
        <end position="742"/>
    </location>
</feature>
<keyword evidence="3 11" id="KW-0808">Transferase</keyword>
<dbReference type="GO" id="GO:0046854">
    <property type="term" value="P:phosphatidylinositol phosphate biosynthetic process"/>
    <property type="evidence" value="ECO:0007669"/>
    <property type="project" value="InterPro"/>
</dbReference>